<dbReference type="Pfam" id="PF00673">
    <property type="entry name" value="Ribosomal_L5_C"/>
    <property type="match status" value="1"/>
</dbReference>
<dbReference type="SUPFAM" id="SSF55282">
    <property type="entry name" value="RL5-like"/>
    <property type="match status" value="1"/>
</dbReference>
<proteinExistence type="inferred from homology"/>
<evidence type="ECO:0000259" key="7">
    <source>
        <dbReference type="Pfam" id="PF00281"/>
    </source>
</evidence>
<evidence type="ECO:0000313" key="10">
    <source>
        <dbReference type="Proteomes" id="UP000886852"/>
    </source>
</evidence>
<evidence type="ECO:0000256" key="2">
    <source>
        <dbReference type="ARBA" id="ARBA00022980"/>
    </source>
</evidence>
<evidence type="ECO:0000256" key="4">
    <source>
        <dbReference type="ARBA" id="ARBA00035245"/>
    </source>
</evidence>
<dbReference type="InterPro" id="IPR031309">
    <property type="entry name" value="Ribosomal_uL5_C"/>
</dbReference>
<keyword evidence="5" id="KW-0699">rRNA-binding</keyword>
<feature type="domain" description="Large ribosomal subunit protein uL5 C-terminal" evidence="8">
    <location>
        <begin position="100"/>
        <end position="191"/>
    </location>
</feature>
<evidence type="ECO:0000259" key="8">
    <source>
        <dbReference type="Pfam" id="PF00673"/>
    </source>
</evidence>
<dbReference type="PIRSF" id="PIRSF002161">
    <property type="entry name" value="Ribosomal_L5"/>
    <property type="match status" value="1"/>
</dbReference>
<keyword evidence="2 5" id="KW-0689">Ribosomal protein</keyword>
<keyword evidence="3 5" id="KW-0687">Ribonucleoprotein</keyword>
<name>A0A9D1MWL4_9BACT</name>
<dbReference type="InterPro" id="IPR020930">
    <property type="entry name" value="Ribosomal_uL5_bac-type"/>
</dbReference>
<dbReference type="GO" id="GO:0006412">
    <property type="term" value="P:translation"/>
    <property type="evidence" value="ECO:0007669"/>
    <property type="project" value="UniProtKB-UniRule"/>
</dbReference>
<comment type="similarity">
    <text evidence="1 5 6">Belongs to the universal ribosomal protein uL5 family.</text>
</comment>
<dbReference type="GO" id="GO:0019843">
    <property type="term" value="F:rRNA binding"/>
    <property type="evidence" value="ECO:0007669"/>
    <property type="project" value="UniProtKB-UniRule"/>
</dbReference>
<dbReference type="GO" id="GO:0005840">
    <property type="term" value="C:ribosome"/>
    <property type="evidence" value="ECO:0007669"/>
    <property type="project" value="UniProtKB-KW"/>
</dbReference>
<evidence type="ECO:0000256" key="3">
    <source>
        <dbReference type="ARBA" id="ARBA00023274"/>
    </source>
</evidence>
<dbReference type="HAMAP" id="MF_01333_B">
    <property type="entry name" value="Ribosomal_uL5_B"/>
    <property type="match status" value="1"/>
</dbReference>
<reference evidence="9" key="1">
    <citation type="submission" date="2020-10" db="EMBL/GenBank/DDBJ databases">
        <authorList>
            <person name="Gilroy R."/>
        </authorList>
    </citation>
    <scope>NUCLEOTIDE SEQUENCE</scope>
    <source>
        <strain evidence="9">ChiHjej12B11-7776</strain>
    </source>
</reference>
<sequence length="193" mass="21414">MATKKTAAATTSAPVECRLKKLYSETVVPQLIKEFGYKNINEVPKLEKIVLNAGLGDVKDNSKSFQLAVEELKSISGQKPLVTNSKLSVANFKVRKGMAVGAKVTLRGERMYSFFDKLVSIALPRVRDFRGVNTNLDGRGNYTLGIREQLIFPEIVYDQVEKTRGFDVTFVTTAKTDAEGKALLKYLGMPFRA</sequence>
<reference evidence="9" key="2">
    <citation type="journal article" date="2021" name="PeerJ">
        <title>Extensive microbial diversity within the chicken gut microbiome revealed by metagenomics and culture.</title>
        <authorList>
            <person name="Gilroy R."/>
            <person name="Ravi A."/>
            <person name="Getino M."/>
            <person name="Pursley I."/>
            <person name="Horton D.L."/>
            <person name="Alikhan N.F."/>
            <person name="Baker D."/>
            <person name="Gharbi K."/>
            <person name="Hall N."/>
            <person name="Watson M."/>
            <person name="Adriaenssens E.M."/>
            <person name="Foster-Nyarko E."/>
            <person name="Jarju S."/>
            <person name="Secka A."/>
            <person name="Antonio M."/>
            <person name="Oren A."/>
            <person name="Chaudhuri R.R."/>
            <person name="La Ragione R."/>
            <person name="Hildebrand F."/>
            <person name="Pallen M.J."/>
        </authorList>
    </citation>
    <scope>NUCLEOTIDE SEQUENCE</scope>
    <source>
        <strain evidence="9">ChiHjej12B11-7776</strain>
    </source>
</reference>
<dbReference type="GO" id="GO:1990904">
    <property type="term" value="C:ribonucleoprotein complex"/>
    <property type="evidence" value="ECO:0007669"/>
    <property type="project" value="UniProtKB-KW"/>
</dbReference>
<feature type="domain" description="Large ribosomal subunit protein uL5 N-terminal" evidence="7">
    <location>
        <begin position="39"/>
        <end position="95"/>
    </location>
</feature>
<comment type="function">
    <text evidence="5">This is 1 of the proteins that bind and probably mediate the attachment of the 5S RNA into the large ribosomal subunit, where it forms part of the central protuberance. In the 70S ribosome it contacts protein S13 of the 30S subunit (bridge B1b), connecting the 2 subunits; this bridge is implicated in subunit movement. Contacts the P site tRNA; the 5S rRNA and some of its associated proteins might help stabilize positioning of ribosome-bound tRNAs.</text>
</comment>
<dbReference type="Gene3D" id="3.30.1440.10">
    <property type="match status" value="1"/>
</dbReference>
<dbReference type="GO" id="GO:0000049">
    <property type="term" value="F:tRNA binding"/>
    <property type="evidence" value="ECO:0007669"/>
    <property type="project" value="UniProtKB-UniRule"/>
</dbReference>
<dbReference type="EMBL" id="DVOC01000044">
    <property type="protein sequence ID" value="HIU90857.1"/>
    <property type="molecule type" value="Genomic_DNA"/>
</dbReference>
<gene>
    <name evidence="5 9" type="primary">rplE</name>
    <name evidence="9" type="ORF">IAC72_02430</name>
</gene>
<keyword evidence="5" id="KW-0820">tRNA-binding</keyword>
<dbReference type="Proteomes" id="UP000886852">
    <property type="component" value="Unassembled WGS sequence"/>
</dbReference>
<dbReference type="PROSITE" id="PS00358">
    <property type="entry name" value="RIBOSOMAL_L5"/>
    <property type="match status" value="1"/>
</dbReference>
<organism evidence="9 10">
    <name type="scientific">Candidatus Fimimonas merdipullorum</name>
    <dbReference type="NCBI Taxonomy" id="2840822"/>
    <lineage>
        <taxon>Bacteria</taxon>
        <taxon>Pseudomonadati</taxon>
        <taxon>Myxococcota</taxon>
        <taxon>Myxococcia</taxon>
        <taxon>Myxococcales</taxon>
        <taxon>Cystobacterineae</taxon>
        <taxon>Myxococcaceae</taxon>
        <taxon>Myxococcaceae incertae sedis</taxon>
        <taxon>Candidatus Fimimonas</taxon>
    </lineage>
</organism>
<dbReference type="FunFam" id="3.30.1440.10:FF:000001">
    <property type="entry name" value="50S ribosomal protein L5"/>
    <property type="match status" value="1"/>
</dbReference>
<evidence type="ECO:0000256" key="5">
    <source>
        <dbReference type="HAMAP-Rule" id="MF_01333"/>
    </source>
</evidence>
<evidence type="ECO:0000256" key="6">
    <source>
        <dbReference type="RuleBase" id="RU003930"/>
    </source>
</evidence>
<comment type="subunit">
    <text evidence="5">Part of the 50S ribosomal subunit; part of the 5S rRNA/L5/L18/L25 subcomplex. Contacts the 5S rRNA and the P site tRNA. Forms a bridge to the 30S subunit in the 70S ribosome.</text>
</comment>
<comment type="caution">
    <text evidence="9">The sequence shown here is derived from an EMBL/GenBank/DDBJ whole genome shotgun (WGS) entry which is preliminary data.</text>
</comment>
<dbReference type="PANTHER" id="PTHR11994">
    <property type="entry name" value="60S RIBOSOMAL PROTEIN L11-RELATED"/>
    <property type="match status" value="1"/>
</dbReference>
<dbReference type="Pfam" id="PF00281">
    <property type="entry name" value="Ribosomal_L5"/>
    <property type="match status" value="1"/>
</dbReference>
<accession>A0A9D1MWL4</accession>
<dbReference type="AlphaFoldDB" id="A0A9D1MWL4"/>
<dbReference type="InterPro" id="IPR031310">
    <property type="entry name" value="Ribosomal_uL5_N"/>
</dbReference>
<dbReference type="NCBIfam" id="NF000585">
    <property type="entry name" value="PRK00010.1"/>
    <property type="match status" value="1"/>
</dbReference>
<dbReference type="InterPro" id="IPR020929">
    <property type="entry name" value="Ribosomal_uL5_CS"/>
</dbReference>
<evidence type="ECO:0000313" key="9">
    <source>
        <dbReference type="EMBL" id="HIU90857.1"/>
    </source>
</evidence>
<dbReference type="InterPro" id="IPR022803">
    <property type="entry name" value="Ribosomal_uL5_dom_sf"/>
</dbReference>
<protein>
    <recommendedName>
        <fullName evidence="4 5">Large ribosomal subunit protein uL5</fullName>
    </recommendedName>
</protein>
<evidence type="ECO:0000256" key="1">
    <source>
        <dbReference type="ARBA" id="ARBA00008553"/>
    </source>
</evidence>
<dbReference type="InterPro" id="IPR002132">
    <property type="entry name" value="Ribosomal_uL5"/>
</dbReference>
<keyword evidence="5" id="KW-0694">RNA-binding</keyword>
<dbReference type="GO" id="GO:0003735">
    <property type="term" value="F:structural constituent of ribosome"/>
    <property type="evidence" value="ECO:0007669"/>
    <property type="project" value="InterPro"/>
</dbReference>